<evidence type="ECO:0000256" key="1">
    <source>
        <dbReference type="SAM" id="MobiDB-lite"/>
    </source>
</evidence>
<reference evidence="2 3" key="1">
    <citation type="submission" date="2019-05" db="EMBL/GenBank/DDBJ databases">
        <title>Emergence of the Ug99 lineage of the wheat stem rust pathogen through somatic hybridization.</title>
        <authorList>
            <person name="Li F."/>
            <person name="Upadhyaya N.M."/>
            <person name="Sperschneider J."/>
            <person name="Matny O."/>
            <person name="Nguyen-Phuc H."/>
            <person name="Mago R."/>
            <person name="Raley C."/>
            <person name="Miller M.E."/>
            <person name="Silverstein K.A.T."/>
            <person name="Henningsen E."/>
            <person name="Hirsch C.D."/>
            <person name="Visser B."/>
            <person name="Pretorius Z.A."/>
            <person name="Steffenson B.J."/>
            <person name="Schwessinger B."/>
            <person name="Dodds P.N."/>
            <person name="Figueroa M."/>
        </authorList>
    </citation>
    <scope>NUCLEOTIDE SEQUENCE [LARGE SCALE GENOMIC DNA]</scope>
    <source>
        <strain evidence="2 3">Ug99</strain>
    </source>
</reference>
<dbReference type="EMBL" id="VDEP01000471">
    <property type="protein sequence ID" value="KAA1075926.1"/>
    <property type="molecule type" value="Genomic_DNA"/>
</dbReference>
<comment type="caution">
    <text evidence="2">The sequence shown here is derived from an EMBL/GenBank/DDBJ whole genome shotgun (WGS) entry which is preliminary data.</text>
</comment>
<organism evidence="2 3">
    <name type="scientific">Puccinia graminis f. sp. tritici</name>
    <dbReference type="NCBI Taxonomy" id="56615"/>
    <lineage>
        <taxon>Eukaryota</taxon>
        <taxon>Fungi</taxon>
        <taxon>Dikarya</taxon>
        <taxon>Basidiomycota</taxon>
        <taxon>Pucciniomycotina</taxon>
        <taxon>Pucciniomycetes</taxon>
        <taxon>Pucciniales</taxon>
        <taxon>Pucciniaceae</taxon>
        <taxon>Puccinia</taxon>
    </lineage>
</organism>
<dbReference type="AlphaFoldDB" id="A0A5B0MIM9"/>
<feature type="region of interest" description="Disordered" evidence="1">
    <location>
        <begin position="45"/>
        <end position="111"/>
    </location>
</feature>
<gene>
    <name evidence="2" type="ORF">PGTUg99_028786</name>
</gene>
<feature type="compositionally biased region" description="Basic and acidic residues" evidence="1">
    <location>
        <begin position="55"/>
        <end position="86"/>
    </location>
</feature>
<sequence>MKDGYKNPHWNEIAKYWERNKLWEIMNGKIPEEVAQVPQEEMIHDFSDLETYNHNSRELSLDGNHDKSDSDSDSENSHRSIDEHIFQHQPNGGKKMHVESSDDDELEDVNHVGLECDERVDKYTKSADYVSNFRGTDKLKSNLSKAN</sequence>
<protein>
    <submittedName>
        <fullName evidence="2">Uncharacterized protein</fullName>
    </submittedName>
</protein>
<dbReference type="Proteomes" id="UP000325313">
    <property type="component" value="Unassembled WGS sequence"/>
</dbReference>
<evidence type="ECO:0000313" key="2">
    <source>
        <dbReference type="EMBL" id="KAA1075926.1"/>
    </source>
</evidence>
<name>A0A5B0MIM9_PUCGR</name>
<evidence type="ECO:0000313" key="3">
    <source>
        <dbReference type="Proteomes" id="UP000325313"/>
    </source>
</evidence>
<accession>A0A5B0MIM9</accession>
<proteinExistence type="predicted"/>